<protein>
    <submittedName>
        <fullName evidence="1">Uncharacterized protein</fullName>
    </submittedName>
</protein>
<proteinExistence type="predicted"/>
<dbReference type="VEuPathDB" id="FungiDB:MYCFIDRAFT_86978"/>
<evidence type="ECO:0000313" key="2">
    <source>
        <dbReference type="Proteomes" id="UP000016932"/>
    </source>
</evidence>
<dbReference type="GeneID" id="19342516"/>
<dbReference type="EMBL" id="KB446555">
    <property type="protein sequence ID" value="EME89775.1"/>
    <property type="molecule type" value="Genomic_DNA"/>
</dbReference>
<sequence length="93" mass="11201">MGVWRGVRKPKPSILRLWRRGWRGNCRCSSSSFWVGRSFRILRVWSGRVWCLNGGFGKLRGCWRSIGRKVGFGEWRGSMRRFWRRVGRLRMRL</sequence>
<name>N1QA25_PSEFD</name>
<keyword evidence="2" id="KW-1185">Reference proteome</keyword>
<dbReference type="RefSeq" id="XP_007920682.1">
    <property type="nucleotide sequence ID" value="XM_007922491.1"/>
</dbReference>
<evidence type="ECO:0000313" key="1">
    <source>
        <dbReference type="EMBL" id="EME89775.1"/>
    </source>
</evidence>
<dbReference type="KEGG" id="pfj:MYCFIDRAFT_86978"/>
<organism evidence="1 2">
    <name type="scientific">Pseudocercospora fijiensis (strain CIRAD86)</name>
    <name type="common">Black leaf streak disease fungus</name>
    <name type="synonym">Mycosphaerella fijiensis</name>
    <dbReference type="NCBI Taxonomy" id="383855"/>
    <lineage>
        <taxon>Eukaryota</taxon>
        <taxon>Fungi</taxon>
        <taxon>Dikarya</taxon>
        <taxon>Ascomycota</taxon>
        <taxon>Pezizomycotina</taxon>
        <taxon>Dothideomycetes</taxon>
        <taxon>Dothideomycetidae</taxon>
        <taxon>Mycosphaerellales</taxon>
        <taxon>Mycosphaerellaceae</taxon>
        <taxon>Pseudocercospora</taxon>
    </lineage>
</organism>
<reference evidence="1 2" key="1">
    <citation type="journal article" date="2012" name="PLoS Pathog.">
        <title>Diverse lifestyles and strategies of plant pathogenesis encoded in the genomes of eighteen Dothideomycetes fungi.</title>
        <authorList>
            <person name="Ohm R.A."/>
            <person name="Feau N."/>
            <person name="Henrissat B."/>
            <person name="Schoch C.L."/>
            <person name="Horwitz B.A."/>
            <person name="Barry K.W."/>
            <person name="Condon B.J."/>
            <person name="Copeland A.C."/>
            <person name="Dhillon B."/>
            <person name="Glaser F."/>
            <person name="Hesse C.N."/>
            <person name="Kosti I."/>
            <person name="LaButti K."/>
            <person name="Lindquist E.A."/>
            <person name="Lucas S."/>
            <person name="Salamov A.A."/>
            <person name="Bradshaw R.E."/>
            <person name="Ciuffetti L."/>
            <person name="Hamelin R.C."/>
            <person name="Kema G.H.J."/>
            <person name="Lawrence C."/>
            <person name="Scott J.A."/>
            <person name="Spatafora J.W."/>
            <person name="Turgeon B.G."/>
            <person name="de Wit P.J.G.M."/>
            <person name="Zhong S."/>
            <person name="Goodwin S.B."/>
            <person name="Grigoriev I.V."/>
        </authorList>
    </citation>
    <scope>NUCLEOTIDE SEQUENCE [LARGE SCALE GENOMIC DNA]</scope>
    <source>
        <strain evidence="1 2">CIRAD86</strain>
    </source>
</reference>
<accession>N1QA25</accession>
<dbReference type="Proteomes" id="UP000016932">
    <property type="component" value="Unassembled WGS sequence"/>
</dbReference>
<gene>
    <name evidence="1" type="ORF">MYCFIDRAFT_86978</name>
</gene>
<dbReference type="HOGENOM" id="CLU_2400628_0_0_1"/>
<dbReference type="AlphaFoldDB" id="N1QA25"/>